<name>A0A165WXJ0_9AGAM</name>
<feature type="domain" description="DUF6532" evidence="2">
    <location>
        <begin position="841"/>
        <end position="988"/>
    </location>
</feature>
<evidence type="ECO:0000259" key="2">
    <source>
        <dbReference type="Pfam" id="PF20149"/>
    </source>
</evidence>
<dbReference type="InterPro" id="IPR045341">
    <property type="entry name" value="DUF6532"/>
</dbReference>
<feature type="compositionally biased region" description="Polar residues" evidence="1">
    <location>
        <begin position="422"/>
        <end position="433"/>
    </location>
</feature>
<organism evidence="3 4">
    <name type="scientific">Sistotremastrum suecicum HHB10207 ss-3</name>
    <dbReference type="NCBI Taxonomy" id="1314776"/>
    <lineage>
        <taxon>Eukaryota</taxon>
        <taxon>Fungi</taxon>
        <taxon>Dikarya</taxon>
        <taxon>Basidiomycota</taxon>
        <taxon>Agaricomycotina</taxon>
        <taxon>Agaricomycetes</taxon>
        <taxon>Sistotremastrales</taxon>
        <taxon>Sistotremastraceae</taxon>
        <taxon>Sistotremastrum</taxon>
    </lineage>
</organism>
<keyword evidence="4" id="KW-1185">Reference proteome</keyword>
<feature type="region of interest" description="Disordered" evidence="1">
    <location>
        <begin position="621"/>
        <end position="643"/>
    </location>
</feature>
<evidence type="ECO:0000256" key="1">
    <source>
        <dbReference type="SAM" id="MobiDB-lite"/>
    </source>
</evidence>
<feature type="non-terminal residue" evidence="3">
    <location>
        <position position="991"/>
    </location>
</feature>
<feature type="region of interest" description="Disordered" evidence="1">
    <location>
        <begin position="659"/>
        <end position="703"/>
    </location>
</feature>
<dbReference type="Proteomes" id="UP000076798">
    <property type="component" value="Unassembled WGS sequence"/>
</dbReference>
<reference evidence="3 4" key="1">
    <citation type="journal article" date="2016" name="Mol. Biol. Evol.">
        <title>Comparative Genomics of Early-Diverging Mushroom-Forming Fungi Provides Insights into the Origins of Lignocellulose Decay Capabilities.</title>
        <authorList>
            <person name="Nagy L.G."/>
            <person name="Riley R."/>
            <person name="Tritt A."/>
            <person name="Adam C."/>
            <person name="Daum C."/>
            <person name="Floudas D."/>
            <person name="Sun H."/>
            <person name="Yadav J.S."/>
            <person name="Pangilinan J."/>
            <person name="Larsson K.H."/>
            <person name="Matsuura K."/>
            <person name="Barry K."/>
            <person name="Labutti K."/>
            <person name="Kuo R."/>
            <person name="Ohm R.A."/>
            <person name="Bhattacharya S.S."/>
            <person name="Shirouzu T."/>
            <person name="Yoshinaga Y."/>
            <person name="Martin F.M."/>
            <person name="Grigoriev I.V."/>
            <person name="Hibbett D.S."/>
        </authorList>
    </citation>
    <scope>NUCLEOTIDE SEQUENCE [LARGE SCALE GENOMIC DNA]</scope>
    <source>
        <strain evidence="3 4">HHB10207 ss-3</strain>
    </source>
</reference>
<feature type="region of interest" description="Disordered" evidence="1">
    <location>
        <begin position="745"/>
        <end position="814"/>
    </location>
</feature>
<feature type="compositionally biased region" description="Polar residues" evidence="1">
    <location>
        <begin position="673"/>
        <end position="683"/>
    </location>
</feature>
<dbReference type="STRING" id="1314776.A0A165WXJ0"/>
<evidence type="ECO:0000313" key="3">
    <source>
        <dbReference type="EMBL" id="KZT31621.1"/>
    </source>
</evidence>
<evidence type="ECO:0000313" key="4">
    <source>
        <dbReference type="Proteomes" id="UP000076798"/>
    </source>
</evidence>
<sequence>MPLPSQPWLPAPPHRRARLDPGVYDLFDFNKDVKKAISELAWVMLRTMGGQGDARIDGITRYPTAIFQRIVDYASVIHKDEWAKVQLQSYADERATNPPRSHFYCEILMGVGQDWIHLHRIIKEMLFCRPVLSDLINFIHTNRHDATYAHLVGFWFSAEDWVVIAACKIVLDYHYRTSHLGMIFPRLAELLRAWHVYTGPLDSLQLSLFIVLRLVLHPGWSAKYLYTIWLEAGTPMTTLHHRFVRIVLAKNNIDADSVTIGRVEWEIVVYLHKLAELPPYITGTKHDLWNHLFRQDFLGNNLPLLHNAFRAFHMPMLARRAVGNGENRQTDESRMDQNDGHHLPAMQQIAPQQANPVAAGNTRPARTTRGRGGHAEQLERTGIAVQGTPSQSRKRHVSSDIEGERVNPAAPPVRGAPKRARSSANTGPSTEASSIALAPNANHQAPINGGSAIGPTYQNGGQAQFSAQPPSFPNPSPAFNNNPRNAYQITGLASQYASTQGMEVGGGGTFPSNPAFLSHNTAWNNGHAPQPSYLPAQGNLEPSFSMTPLNQGTVQMQFSNQLPGSRITHPGGQNAFPASSHAGQGELNFSLPAAGNQTVPRNILGVTLSPIREINDDVSEAGSDLQMPAPFRRGIDDESPDSTARRMEQVLHSAIPIHPSYAGNATAGESGPPRQSTQTSAVNHTHPPFPSITPTGGTSSQGGYAQIPSSMTQNVTGSARAPQIEVPAGNLDGLLGQLTTLRSGSVLDDHHRRNGMPVPPELEDENVSKKSKKKRPAKNKRKNQQSSVSSAVDDAEVSEVTTQTRAVRNSKLDPDRSIPADQLQFYPSGWRWVLNKGSWIIRCTIYTEFPWITKGNGRQEARECLLEAVRLAKQQDVTLEPGYEIDQHMENYILNVAPGCRGKVRDVALKVVVSHYKVESLRVKYATLQLKREAIVRKVTGYLKDGAFLHGKTVNGVASNFGNDGLRQVVKQAYYGADSIANRFPSYFAKR</sequence>
<feature type="compositionally biased region" description="Basic residues" evidence="1">
    <location>
        <begin position="769"/>
        <end position="783"/>
    </location>
</feature>
<dbReference type="Pfam" id="PF20149">
    <property type="entry name" value="DUF6532"/>
    <property type="match status" value="1"/>
</dbReference>
<protein>
    <recommendedName>
        <fullName evidence="2">DUF6532 domain-containing protein</fullName>
    </recommendedName>
</protein>
<accession>A0A165WXJ0</accession>
<feature type="compositionally biased region" description="Polar residues" evidence="1">
    <location>
        <begin position="692"/>
        <end position="703"/>
    </location>
</feature>
<feature type="region of interest" description="Disordered" evidence="1">
    <location>
        <begin position="352"/>
        <end position="485"/>
    </location>
</feature>
<dbReference type="EMBL" id="KV428512">
    <property type="protein sequence ID" value="KZT31621.1"/>
    <property type="molecule type" value="Genomic_DNA"/>
</dbReference>
<gene>
    <name evidence="3" type="ORF">SISSUDRAFT_1100590</name>
</gene>
<dbReference type="AlphaFoldDB" id="A0A165WXJ0"/>
<proteinExistence type="predicted"/>